<comment type="cofactor">
    <cofactor evidence="1 7">
        <name>pyridoxal 5'-phosphate</name>
        <dbReference type="ChEBI" id="CHEBI:597326"/>
    </cofactor>
</comment>
<dbReference type="CDD" id="cd06453">
    <property type="entry name" value="SufS_like"/>
    <property type="match status" value="1"/>
</dbReference>
<name>A0A226C3H1_9FIRM</name>
<gene>
    <name evidence="9" type="ORF">CDO51_01060</name>
</gene>
<dbReference type="GO" id="GO:0006534">
    <property type="term" value="P:cysteine metabolic process"/>
    <property type="evidence" value="ECO:0007669"/>
    <property type="project" value="InterPro"/>
</dbReference>
<dbReference type="Pfam" id="PF00266">
    <property type="entry name" value="Aminotran_5"/>
    <property type="match status" value="1"/>
</dbReference>
<evidence type="ECO:0000259" key="8">
    <source>
        <dbReference type="Pfam" id="PF00266"/>
    </source>
</evidence>
<proteinExistence type="inferred from homology"/>
<evidence type="ECO:0000313" key="9">
    <source>
        <dbReference type="EMBL" id="OWZ85019.1"/>
    </source>
</evidence>
<dbReference type="InterPro" id="IPR016454">
    <property type="entry name" value="Cysteine_dSase"/>
</dbReference>
<protein>
    <recommendedName>
        <fullName evidence="3">cysteine desulfurase</fullName>
        <ecNumber evidence="3">2.8.1.7</ecNumber>
    </recommendedName>
</protein>
<dbReference type="InterPro" id="IPR015422">
    <property type="entry name" value="PyrdxlP-dep_Trfase_small"/>
</dbReference>
<dbReference type="InterPro" id="IPR000192">
    <property type="entry name" value="Aminotrans_V_dom"/>
</dbReference>
<dbReference type="GO" id="GO:0031071">
    <property type="term" value="F:cysteine desulfurase activity"/>
    <property type="evidence" value="ECO:0007669"/>
    <property type="project" value="UniProtKB-EC"/>
</dbReference>
<dbReference type="Gene3D" id="3.90.1150.10">
    <property type="entry name" value="Aspartate Aminotransferase, domain 1"/>
    <property type="match status" value="1"/>
</dbReference>
<dbReference type="InterPro" id="IPR010969">
    <property type="entry name" value="Cys_dSase-rel_unknwn_funct"/>
</dbReference>
<organism evidence="9 10">
    <name type="scientific">Natranaerobius trueperi</name>
    <dbReference type="NCBI Taxonomy" id="759412"/>
    <lineage>
        <taxon>Bacteria</taxon>
        <taxon>Bacillati</taxon>
        <taxon>Bacillota</taxon>
        <taxon>Clostridia</taxon>
        <taxon>Natranaerobiales</taxon>
        <taxon>Natranaerobiaceae</taxon>
        <taxon>Natranaerobius</taxon>
    </lineage>
</organism>
<evidence type="ECO:0000256" key="1">
    <source>
        <dbReference type="ARBA" id="ARBA00001933"/>
    </source>
</evidence>
<dbReference type="Gene3D" id="3.40.640.10">
    <property type="entry name" value="Type I PLP-dependent aspartate aminotransferase-like (Major domain)"/>
    <property type="match status" value="1"/>
</dbReference>
<evidence type="ECO:0000256" key="7">
    <source>
        <dbReference type="RuleBase" id="RU004504"/>
    </source>
</evidence>
<evidence type="ECO:0000313" key="10">
    <source>
        <dbReference type="Proteomes" id="UP000214588"/>
    </source>
</evidence>
<evidence type="ECO:0000256" key="3">
    <source>
        <dbReference type="ARBA" id="ARBA00012239"/>
    </source>
</evidence>
<reference evidence="9 10" key="1">
    <citation type="submission" date="2017-06" db="EMBL/GenBank/DDBJ databases">
        <title>Draft Genome Sequence of Natranaerobius trueperi halophilic, alkalithermophilic bacteria from soda lakes.</title>
        <authorList>
            <person name="Zhao B."/>
        </authorList>
    </citation>
    <scope>NUCLEOTIDE SEQUENCE [LARGE SCALE GENOMIC DNA]</scope>
    <source>
        <strain evidence="9 10">DSM 18760</strain>
    </source>
</reference>
<sequence>MIYLDNAATSWPKPEVVYQAVDECLRAGGNPSRGVNQSALNMSRVIFEARSSVAELFNVKNEEQIVFTKNITESLNLVLKSLLVAGDHVLISPVEHNSVVRPLQYLKETKDVEYDIIPGDQTGYFDTSEIEKMITKNTKLIVISHSSNVLGTILPVEEISQLAKKHNLYILVDAAQTAGVLPIDFEKLDIDFLAFTGHKGLLGPQGTGGLIVKEGISLTPLIHGGTGSKSKETSQLGLFPDDFESGTMNTPGIAGLKEGVRYCIENLEQIRKHEQFLIDKLLNYFKENSQFEFYGPQDANNRTGLVTFNIKDVDSDMVGEVLDNEFQIAVRTGLHCSPLAHNSGNTIDLGGVRVSVGPFTQEQEIDELINALEEISQNM</sequence>
<keyword evidence="5" id="KW-0663">Pyridoxal phosphate</keyword>
<feature type="domain" description="Aminotransferase class V" evidence="8">
    <location>
        <begin position="2"/>
        <end position="368"/>
    </location>
</feature>
<dbReference type="InterPro" id="IPR015421">
    <property type="entry name" value="PyrdxlP-dep_Trfase_major"/>
</dbReference>
<comment type="similarity">
    <text evidence="2">Belongs to the class-V pyridoxal-phosphate-dependent aminotransferase family. Csd subfamily.</text>
</comment>
<dbReference type="EC" id="2.8.1.7" evidence="3"/>
<keyword evidence="10" id="KW-1185">Reference proteome</keyword>
<dbReference type="InterPro" id="IPR015424">
    <property type="entry name" value="PyrdxlP-dep_Trfase"/>
</dbReference>
<accession>A0A226C3H1</accession>
<dbReference type="Proteomes" id="UP000214588">
    <property type="component" value="Unassembled WGS sequence"/>
</dbReference>
<dbReference type="OrthoDB" id="9804366at2"/>
<dbReference type="SUPFAM" id="SSF53383">
    <property type="entry name" value="PLP-dependent transferases"/>
    <property type="match status" value="1"/>
</dbReference>
<dbReference type="PANTHER" id="PTHR43586">
    <property type="entry name" value="CYSTEINE DESULFURASE"/>
    <property type="match status" value="1"/>
</dbReference>
<dbReference type="PROSITE" id="PS00595">
    <property type="entry name" value="AA_TRANSFER_CLASS_5"/>
    <property type="match status" value="1"/>
</dbReference>
<evidence type="ECO:0000256" key="4">
    <source>
        <dbReference type="ARBA" id="ARBA00022679"/>
    </source>
</evidence>
<evidence type="ECO:0000256" key="5">
    <source>
        <dbReference type="ARBA" id="ARBA00022898"/>
    </source>
</evidence>
<comment type="caution">
    <text evidence="9">The sequence shown here is derived from an EMBL/GenBank/DDBJ whole genome shotgun (WGS) entry which is preliminary data.</text>
</comment>
<dbReference type="PANTHER" id="PTHR43586:SF4">
    <property type="entry name" value="ISOPENICILLIN N EPIMERASE"/>
    <property type="match status" value="1"/>
</dbReference>
<dbReference type="PIRSF" id="PIRSF005572">
    <property type="entry name" value="NifS"/>
    <property type="match status" value="1"/>
</dbReference>
<dbReference type="NCBIfam" id="TIGR01977">
    <property type="entry name" value="am_tr_V_EF2568"/>
    <property type="match status" value="1"/>
</dbReference>
<dbReference type="EMBL" id="NIQC01000001">
    <property type="protein sequence ID" value="OWZ85019.1"/>
    <property type="molecule type" value="Genomic_DNA"/>
</dbReference>
<evidence type="ECO:0000256" key="2">
    <source>
        <dbReference type="ARBA" id="ARBA00010447"/>
    </source>
</evidence>
<dbReference type="GO" id="GO:0030170">
    <property type="term" value="F:pyridoxal phosphate binding"/>
    <property type="evidence" value="ECO:0007669"/>
    <property type="project" value="InterPro"/>
</dbReference>
<keyword evidence="4" id="KW-0808">Transferase</keyword>
<dbReference type="RefSeq" id="WP_089022442.1">
    <property type="nucleotide sequence ID" value="NZ_NIQC01000001.1"/>
</dbReference>
<dbReference type="InterPro" id="IPR010970">
    <property type="entry name" value="Cys_dSase_SufS"/>
</dbReference>
<comment type="catalytic activity">
    <reaction evidence="6">
        <text>(sulfur carrier)-H + L-cysteine = (sulfur carrier)-SH + L-alanine</text>
        <dbReference type="Rhea" id="RHEA:43892"/>
        <dbReference type="Rhea" id="RHEA-COMP:14737"/>
        <dbReference type="Rhea" id="RHEA-COMP:14739"/>
        <dbReference type="ChEBI" id="CHEBI:29917"/>
        <dbReference type="ChEBI" id="CHEBI:35235"/>
        <dbReference type="ChEBI" id="CHEBI:57972"/>
        <dbReference type="ChEBI" id="CHEBI:64428"/>
        <dbReference type="EC" id="2.8.1.7"/>
    </reaction>
</comment>
<dbReference type="AlphaFoldDB" id="A0A226C3H1"/>
<dbReference type="InterPro" id="IPR020578">
    <property type="entry name" value="Aminotrans_V_PyrdxlP_BS"/>
</dbReference>
<evidence type="ECO:0000256" key="6">
    <source>
        <dbReference type="ARBA" id="ARBA00050776"/>
    </source>
</evidence>